<keyword evidence="9" id="KW-1133">Transmembrane helix</keyword>
<dbReference type="InterPro" id="IPR001079">
    <property type="entry name" value="Galectin_CRD"/>
</dbReference>
<dbReference type="GO" id="GO:0030246">
    <property type="term" value="F:carbohydrate binding"/>
    <property type="evidence" value="ECO:0007669"/>
    <property type="project" value="InterPro"/>
</dbReference>
<evidence type="ECO:0000256" key="13">
    <source>
        <dbReference type="ARBA" id="ARBA00023211"/>
    </source>
</evidence>
<dbReference type="SMART" id="SM00908">
    <property type="entry name" value="Gal-bind_lectin"/>
    <property type="match status" value="1"/>
</dbReference>
<keyword evidence="7" id="KW-0812">Transmembrane</keyword>
<dbReference type="PANTHER" id="PTHR11214:SF129">
    <property type="entry name" value="BETA-1,3-GALACTOSYLTRANSFERASE GALT1"/>
    <property type="match status" value="1"/>
</dbReference>
<keyword evidence="5" id="KW-0328">Glycosyltransferase</keyword>
<evidence type="ECO:0000256" key="8">
    <source>
        <dbReference type="ARBA" id="ARBA00022968"/>
    </source>
</evidence>
<dbReference type="AlphaFoldDB" id="A0A166B4C5"/>
<dbReference type="OrthoDB" id="2139606at2759"/>
<dbReference type="EMBL" id="CP093345">
    <property type="protein sequence ID" value="WOG93305.1"/>
    <property type="molecule type" value="Genomic_DNA"/>
</dbReference>
<comment type="cofactor">
    <cofactor evidence="1">
        <name>Mn(2+)</name>
        <dbReference type="ChEBI" id="CHEBI:29035"/>
    </cofactor>
</comment>
<keyword evidence="15" id="KW-1185">Reference proteome</keyword>
<evidence type="ECO:0000313" key="14">
    <source>
        <dbReference type="EMBL" id="WOG93305.1"/>
    </source>
</evidence>
<evidence type="ECO:0000256" key="7">
    <source>
        <dbReference type="ARBA" id="ARBA00022692"/>
    </source>
</evidence>
<evidence type="ECO:0000256" key="11">
    <source>
        <dbReference type="ARBA" id="ARBA00023136"/>
    </source>
</evidence>
<dbReference type="KEGG" id="dcr:108212565"/>
<comment type="pathway">
    <text evidence="3">Protein modification; protein glycosylation.</text>
</comment>
<reference evidence="14" key="1">
    <citation type="journal article" date="2016" name="Nat. Genet.">
        <title>A high-quality carrot genome assembly provides new insights into carotenoid accumulation and asterid genome evolution.</title>
        <authorList>
            <person name="Iorizzo M."/>
            <person name="Ellison S."/>
            <person name="Senalik D."/>
            <person name="Zeng P."/>
            <person name="Satapoomin P."/>
            <person name="Huang J."/>
            <person name="Bowman M."/>
            <person name="Iovene M."/>
            <person name="Sanseverino W."/>
            <person name="Cavagnaro P."/>
            <person name="Yildiz M."/>
            <person name="Macko-Podgorni A."/>
            <person name="Moranska E."/>
            <person name="Grzebelus E."/>
            <person name="Grzebelus D."/>
            <person name="Ashrafi H."/>
            <person name="Zheng Z."/>
            <person name="Cheng S."/>
            <person name="Spooner D."/>
            <person name="Van Deynze A."/>
            <person name="Simon P."/>
        </authorList>
    </citation>
    <scope>NUCLEOTIDE SEQUENCE</scope>
    <source>
        <tissue evidence="14">Leaf</tissue>
    </source>
</reference>
<dbReference type="Proteomes" id="UP000077755">
    <property type="component" value="Chromosome 3"/>
</dbReference>
<comment type="subcellular location">
    <subcellularLocation>
        <location evidence="2">Golgi apparatus membrane</location>
        <topology evidence="2">Single-pass type II membrane protein</topology>
    </subcellularLocation>
</comment>
<dbReference type="InterPro" id="IPR013320">
    <property type="entry name" value="ConA-like_dom_sf"/>
</dbReference>
<dbReference type="CDD" id="cd00070">
    <property type="entry name" value="GLECT"/>
    <property type="match status" value="1"/>
</dbReference>
<protein>
    <submittedName>
        <fullName evidence="14">Uncharacterized protein</fullName>
    </submittedName>
</protein>
<keyword evidence="10" id="KW-0333">Golgi apparatus</keyword>
<proteinExistence type="inferred from homology"/>
<keyword evidence="11" id="KW-0472">Membrane</keyword>
<reference evidence="14" key="2">
    <citation type="submission" date="2022-03" db="EMBL/GenBank/DDBJ databases">
        <title>Draft title - Genomic analysis of global carrot germplasm unveils the trajectory of domestication and the origin of high carotenoid orange carrot.</title>
        <authorList>
            <person name="Iorizzo M."/>
            <person name="Ellison S."/>
            <person name="Senalik D."/>
            <person name="Macko-Podgorni A."/>
            <person name="Grzebelus D."/>
            <person name="Bostan H."/>
            <person name="Rolling W."/>
            <person name="Curaba J."/>
            <person name="Simon P."/>
        </authorList>
    </citation>
    <scope>NUCLEOTIDE SEQUENCE</scope>
    <source>
        <tissue evidence="14">Leaf</tissue>
    </source>
</reference>
<keyword evidence="13" id="KW-0464">Manganese</keyword>
<dbReference type="Gene3D" id="3.90.550.50">
    <property type="match status" value="1"/>
</dbReference>
<dbReference type="Gramene" id="KZN02340">
    <property type="protein sequence ID" value="KZN02340"/>
    <property type="gene ID" value="DCAR_011094"/>
</dbReference>
<dbReference type="SUPFAM" id="SSF49899">
    <property type="entry name" value="Concanavalin A-like lectins/glucanases"/>
    <property type="match status" value="1"/>
</dbReference>
<comment type="similarity">
    <text evidence="4">Belongs to the glycosyltransferase 31 family.</text>
</comment>
<evidence type="ECO:0000256" key="10">
    <source>
        <dbReference type="ARBA" id="ARBA00023034"/>
    </source>
</evidence>
<dbReference type="GO" id="GO:1901137">
    <property type="term" value="P:carbohydrate derivative biosynthetic process"/>
    <property type="evidence" value="ECO:0007669"/>
    <property type="project" value="UniProtKB-ARBA"/>
</dbReference>
<organism evidence="14 15">
    <name type="scientific">Daucus carota subsp. sativus</name>
    <name type="common">Carrot</name>
    <dbReference type="NCBI Taxonomy" id="79200"/>
    <lineage>
        <taxon>Eukaryota</taxon>
        <taxon>Viridiplantae</taxon>
        <taxon>Streptophyta</taxon>
        <taxon>Embryophyta</taxon>
        <taxon>Tracheophyta</taxon>
        <taxon>Spermatophyta</taxon>
        <taxon>Magnoliopsida</taxon>
        <taxon>eudicotyledons</taxon>
        <taxon>Gunneridae</taxon>
        <taxon>Pentapetalae</taxon>
        <taxon>asterids</taxon>
        <taxon>campanulids</taxon>
        <taxon>Apiales</taxon>
        <taxon>Apiaceae</taxon>
        <taxon>Apioideae</taxon>
        <taxon>Scandiceae</taxon>
        <taxon>Daucinae</taxon>
        <taxon>Daucus</taxon>
        <taxon>Daucus sect. Daucus</taxon>
    </lineage>
</organism>
<evidence type="ECO:0000313" key="15">
    <source>
        <dbReference type="Proteomes" id="UP000077755"/>
    </source>
</evidence>
<evidence type="ECO:0000256" key="4">
    <source>
        <dbReference type="ARBA" id="ARBA00008661"/>
    </source>
</evidence>
<dbReference type="PANTHER" id="PTHR11214">
    <property type="entry name" value="BETA-1,3-N-ACETYLGLUCOSAMINYLTRANSFERASE"/>
    <property type="match status" value="1"/>
</dbReference>
<evidence type="ECO:0000256" key="5">
    <source>
        <dbReference type="ARBA" id="ARBA00022676"/>
    </source>
</evidence>
<evidence type="ECO:0000256" key="12">
    <source>
        <dbReference type="ARBA" id="ARBA00023180"/>
    </source>
</evidence>
<dbReference type="GO" id="GO:0008378">
    <property type="term" value="F:galactosyltransferase activity"/>
    <property type="evidence" value="ECO:0007669"/>
    <property type="project" value="UniProtKB-ARBA"/>
</dbReference>
<name>A0A166B4C5_DAUCS</name>
<evidence type="ECO:0000256" key="3">
    <source>
        <dbReference type="ARBA" id="ARBA00004922"/>
    </source>
</evidence>
<dbReference type="Pfam" id="PF01762">
    <property type="entry name" value="Galactosyl_T"/>
    <property type="match status" value="1"/>
</dbReference>
<dbReference type="GO" id="GO:0000139">
    <property type="term" value="C:Golgi membrane"/>
    <property type="evidence" value="ECO:0007669"/>
    <property type="project" value="UniProtKB-SubCell"/>
</dbReference>
<evidence type="ECO:0000256" key="2">
    <source>
        <dbReference type="ARBA" id="ARBA00004323"/>
    </source>
</evidence>
<dbReference type="Pfam" id="PF00337">
    <property type="entry name" value="Gal-bind_lectin"/>
    <property type="match status" value="1"/>
</dbReference>
<dbReference type="FunFam" id="3.90.550.50:FF:000001">
    <property type="entry name" value="Hexosyltransferase"/>
    <property type="match status" value="1"/>
</dbReference>
<evidence type="ECO:0000256" key="6">
    <source>
        <dbReference type="ARBA" id="ARBA00022679"/>
    </source>
</evidence>
<keyword evidence="6" id="KW-0808">Transferase</keyword>
<dbReference type="PROSITE" id="PS51304">
    <property type="entry name" value="GALECTIN"/>
    <property type="match status" value="1"/>
</dbReference>
<dbReference type="InterPro" id="IPR002659">
    <property type="entry name" value="Glyco_trans_31"/>
</dbReference>
<keyword evidence="12" id="KW-0325">Glycoprotein</keyword>
<dbReference type="Gene3D" id="2.60.120.200">
    <property type="match status" value="1"/>
</dbReference>
<gene>
    <name evidence="14" type="ORF">DCAR_0312586</name>
</gene>
<sequence>MTKWFVGALIGLVIIVFVLSDEVIYSRNEKGPLFRHTLLNISDMHSLLKTEAPPDVPSPQATHQVGSADIVTSSLFVQRNFSLRVQTSLRTWEFMKDIKNTTQGLDNASDAISEAGHVWENLVNSVDSEEMADVPKNRLKAKETKCPYYLNMMNATKFGDRGYTIRIPCGLIYGSSISVIGIPNGLLGDFRIDLIGEPLAEEPTPPLILHYNVRLNGDKLTADPVIVQNTWTAAGGWGVEDRCPRAVPGKTDKEDGMNQCNLMVGRNDSLKLASAGISSNSIWSWRVQNRFKSKTHFPFKQGYPSVMTLRAGEGGLQAIVDGKYATSFGFRERFEPWLINEVRISGDFELISALATGLPTSEDIDNIIDLEVLRAGPLALHFPLDLFIGVFSTATNFKHRMSIRRTWMQYDAVKSGSVAVRFLVGLHKSQMVNKELWDEVHTYEDIQLMPFTDYYNLITLKTLATCIFGSQVVSAKYVMKTDDDSFVRVDEVIASLERLKVRESLLYGLIDSDSKPQRNHNSKWYISPEEWPEETYPPWAHGPGYIVSGDIANTIYKKHRKGELKMFKLEDVAMGLWIAEMRKEGLEVSFINEPKIYIEGCKDKYIVAHYQSPQQMLCLWNKLQQGKGAICCGKL</sequence>
<keyword evidence="8" id="KW-0735">Signal-anchor</keyword>
<evidence type="ECO:0000256" key="1">
    <source>
        <dbReference type="ARBA" id="ARBA00001936"/>
    </source>
</evidence>
<evidence type="ECO:0000256" key="9">
    <source>
        <dbReference type="ARBA" id="ARBA00022989"/>
    </source>
</evidence>
<accession>A0A166B4C5</accession>